<dbReference type="eggNOG" id="COG0566">
    <property type="taxonomic scope" value="Bacteria"/>
</dbReference>
<dbReference type="Pfam" id="PF00588">
    <property type="entry name" value="SpoU_methylase"/>
    <property type="match status" value="1"/>
</dbReference>
<evidence type="ECO:0000256" key="1">
    <source>
        <dbReference type="ARBA" id="ARBA00022555"/>
    </source>
</evidence>
<evidence type="ECO:0000256" key="5">
    <source>
        <dbReference type="ARBA" id="ARBA00022694"/>
    </source>
</evidence>
<dbReference type="InterPro" id="IPR022724">
    <property type="entry name" value="rRNA_MeTrfase_SpoU_C"/>
</dbReference>
<dbReference type="InterPro" id="IPR029026">
    <property type="entry name" value="tRNA_m1G_MTases_N"/>
</dbReference>
<accession>A0A1N6UMP4</accession>
<dbReference type="HAMAP" id="MF_02060">
    <property type="entry name" value="tRNA_methyltr_TrmH"/>
    <property type="match status" value="1"/>
</dbReference>
<dbReference type="GO" id="GO:0141100">
    <property type="term" value="F:tRNA (guanine(18)-2'-O)-methyltransferase activity"/>
    <property type="evidence" value="ECO:0007669"/>
    <property type="project" value="UniProtKB-UniRule"/>
</dbReference>
<dbReference type="PANTHER" id="PTHR43453:SF1">
    <property type="entry name" value="TRNA_RRNA METHYLTRANSFERASE SPOU TYPE DOMAIN-CONTAINING PROTEIN"/>
    <property type="match status" value="1"/>
</dbReference>
<dbReference type="STRING" id="49186.SAMN05421647_107107"/>
<dbReference type="PANTHER" id="PTHR43453">
    <property type="entry name" value="RRNA METHYLASE-LIKE"/>
    <property type="match status" value="1"/>
</dbReference>
<protein>
    <recommendedName>
        <fullName evidence="7">tRNA (guanosine(18)-2'-O)-methyltransferase</fullName>
        <ecNumber evidence="7">2.1.1.34</ecNumber>
    </recommendedName>
    <alternativeName>
        <fullName evidence="7">tRNA [Gm18] methyltransferase</fullName>
    </alternativeName>
</protein>
<evidence type="ECO:0000259" key="8">
    <source>
        <dbReference type="Pfam" id="PF00588"/>
    </source>
</evidence>
<dbReference type="Gene3D" id="3.40.1280.10">
    <property type="match status" value="1"/>
</dbReference>
<dbReference type="NCBIfam" id="NF008295">
    <property type="entry name" value="PRK11081.1"/>
    <property type="match status" value="1"/>
</dbReference>
<comment type="catalytic activity">
    <reaction evidence="7">
        <text>guanosine(18) in tRNA + S-adenosyl-L-methionine = 2'-O-methylguanosine(18) in tRNA + S-adenosyl-L-homocysteine + H(+)</text>
        <dbReference type="Rhea" id="RHEA:20077"/>
        <dbReference type="Rhea" id="RHEA-COMP:10190"/>
        <dbReference type="Rhea" id="RHEA-COMP:10192"/>
        <dbReference type="ChEBI" id="CHEBI:15378"/>
        <dbReference type="ChEBI" id="CHEBI:57856"/>
        <dbReference type="ChEBI" id="CHEBI:59789"/>
        <dbReference type="ChEBI" id="CHEBI:74269"/>
        <dbReference type="ChEBI" id="CHEBI:74445"/>
        <dbReference type="EC" id="2.1.1.34"/>
    </reaction>
</comment>
<feature type="domain" description="RNA methyltransferase SpoU/TrmH type C-terminal" evidence="9">
    <location>
        <begin position="164"/>
        <end position="215"/>
    </location>
</feature>
<keyword evidence="5 7" id="KW-0819">tRNA processing</keyword>
<feature type="binding site" evidence="7">
    <location>
        <position position="139"/>
    </location>
    <ligand>
        <name>S-adenosyl-L-methionine</name>
        <dbReference type="ChEBI" id="CHEBI:59789"/>
    </ligand>
</feature>
<name>A0A1N6UMP4_9GAMM</name>
<dbReference type="InterPro" id="IPR033671">
    <property type="entry name" value="TrmH"/>
</dbReference>
<dbReference type="SUPFAM" id="SSF75217">
    <property type="entry name" value="alpha/beta knot"/>
    <property type="match status" value="1"/>
</dbReference>
<dbReference type="GO" id="GO:0002938">
    <property type="term" value="P:tRNA guanine ribose methylation"/>
    <property type="evidence" value="ECO:0007669"/>
    <property type="project" value="UniProtKB-UniRule"/>
</dbReference>
<dbReference type="EMBL" id="FTMN01000007">
    <property type="protein sequence ID" value="SIQ66827.1"/>
    <property type="molecule type" value="Genomic_DNA"/>
</dbReference>
<comment type="similarity">
    <text evidence="7">Belongs to the class IV-like SAM-binding methyltransferase superfamily. RNA methyltransferase TrmH family.</text>
</comment>
<proteinExistence type="inferred from homology"/>
<dbReference type="Pfam" id="PF12105">
    <property type="entry name" value="SpoU_methylas_C"/>
    <property type="match status" value="1"/>
</dbReference>
<dbReference type="InterPro" id="IPR001537">
    <property type="entry name" value="SpoU_MeTrfase"/>
</dbReference>
<dbReference type="CDD" id="cd18092">
    <property type="entry name" value="SpoU-like_TrmH"/>
    <property type="match status" value="1"/>
</dbReference>
<dbReference type="RefSeq" id="WP_010322765.1">
    <property type="nucleotide sequence ID" value="NZ_FTMN01000007.1"/>
</dbReference>
<comment type="caution">
    <text evidence="7">Lacks conserved residue(s) required for the propagation of feature annotation.</text>
</comment>
<comment type="function">
    <text evidence="7">Catalyzes the 2'-O methylation of guanosine at position 18 in tRNA.</text>
</comment>
<dbReference type="GO" id="GO:0000049">
    <property type="term" value="F:tRNA binding"/>
    <property type="evidence" value="ECO:0007669"/>
    <property type="project" value="UniProtKB-UniRule"/>
</dbReference>
<keyword evidence="11" id="KW-1185">Reference proteome</keyword>
<feature type="binding site" evidence="7">
    <location>
        <position position="148"/>
    </location>
    <ligand>
        <name>S-adenosyl-L-methionine</name>
        <dbReference type="ChEBI" id="CHEBI:59789"/>
    </ligand>
</feature>
<evidence type="ECO:0000313" key="10">
    <source>
        <dbReference type="EMBL" id="SIQ66827.1"/>
    </source>
</evidence>
<organism evidence="10 11">
    <name type="scientific">Marinobacterium stanieri</name>
    <dbReference type="NCBI Taxonomy" id="49186"/>
    <lineage>
        <taxon>Bacteria</taxon>
        <taxon>Pseudomonadati</taxon>
        <taxon>Pseudomonadota</taxon>
        <taxon>Gammaproteobacteria</taxon>
        <taxon>Oceanospirillales</taxon>
        <taxon>Oceanospirillaceae</taxon>
        <taxon>Marinobacterium</taxon>
    </lineage>
</organism>
<keyword evidence="3 7" id="KW-0808">Transferase</keyword>
<dbReference type="AlphaFoldDB" id="A0A1N6UMP4"/>
<reference evidence="10 11" key="1">
    <citation type="submission" date="2017-01" db="EMBL/GenBank/DDBJ databases">
        <authorList>
            <person name="Mah S.A."/>
            <person name="Swanson W.J."/>
            <person name="Moy G.W."/>
            <person name="Vacquier V.D."/>
        </authorList>
    </citation>
    <scope>NUCLEOTIDE SEQUENCE [LARGE SCALE GENOMIC DNA]</scope>
    <source>
        <strain evidence="10 11">DSM 7027</strain>
    </source>
</reference>
<keyword evidence="2 7" id="KW-0489">Methyltransferase</keyword>
<keyword evidence="4 7" id="KW-0949">S-adenosyl-L-methionine</keyword>
<dbReference type="EC" id="2.1.1.34" evidence="7"/>
<keyword evidence="1 7" id="KW-0820">tRNA-binding</keyword>
<gene>
    <name evidence="7" type="primary">trmH</name>
    <name evidence="10" type="ORF">SAMN05421647_107107</name>
</gene>
<keyword evidence="6 7" id="KW-0694">RNA-binding</keyword>
<evidence type="ECO:0000256" key="6">
    <source>
        <dbReference type="ARBA" id="ARBA00022884"/>
    </source>
</evidence>
<dbReference type="InterPro" id="IPR029028">
    <property type="entry name" value="Alpha/beta_knot_MTases"/>
</dbReference>
<evidence type="ECO:0000259" key="9">
    <source>
        <dbReference type="Pfam" id="PF12105"/>
    </source>
</evidence>
<evidence type="ECO:0000256" key="7">
    <source>
        <dbReference type="HAMAP-Rule" id="MF_02060"/>
    </source>
</evidence>
<evidence type="ECO:0000256" key="4">
    <source>
        <dbReference type="ARBA" id="ARBA00022691"/>
    </source>
</evidence>
<evidence type="ECO:0000256" key="2">
    <source>
        <dbReference type="ARBA" id="ARBA00022603"/>
    </source>
</evidence>
<dbReference type="Proteomes" id="UP000186895">
    <property type="component" value="Unassembled WGS sequence"/>
</dbReference>
<sequence>MTPEREQKLLSVLQRRQPDLTLIAEQVHKPRNISALIRNCDAAGVPEVQVVKPKEGYHNYRGTALGSDRWVDTALHETLDDAVDKVRAQGMKIYAAHFSDEAVPYREVDYTQPCAIIMGAEKEGISPRAAELADAHIIIPMQGVVSSLNVSTAAGIILAEVIDQRLRAGLYDQSRMPIEWIARKMFEARYPKVAEFCRRRRLAYPEYSESGEMLAPADWNAQVTAGTAPVLESA</sequence>
<evidence type="ECO:0000313" key="11">
    <source>
        <dbReference type="Proteomes" id="UP000186895"/>
    </source>
</evidence>
<feature type="domain" description="tRNA/rRNA methyltransferase SpoU type" evidence="8">
    <location>
        <begin position="20"/>
        <end position="158"/>
    </location>
</feature>
<evidence type="ECO:0000256" key="3">
    <source>
        <dbReference type="ARBA" id="ARBA00022679"/>
    </source>
</evidence>